<dbReference type="EC" id="5.6.2.4" evidence="7"/>
<keyword evidence="5" id="KW-0413">Isomerase</keyword>
<evidence type="ECO:0000313" key="14">
    <source>
        <dbReference type="Proteomes" id="UP001268089"/>
    </source>
</evidence>
<keyword evidence="2 10" id="KW-0378">Hydrolase</keyword>
<protein>
    <recommendedName>
        <fullName evidence="7">DNA 3'-5' helicase</fullName>
        <ecNumber evidence="7">5.6.2.4</ecNumber>
    </recommendedName>
    <alternativeName>
        <fullName evidence="8">DNA 3'-5' helicase II</fullName>
    </alternativeName>
</protein>
<evidence type="ECO:0000256" key="4">
    <source>
        <dbReference type="ARBA" id="ARBA00022840"/>
    </source>
</evidence>
<keyword evidence="3 10" id="KW-0347">Helicase</keyword>
<dbReference type="PANTHER" id="PTHR11070">
    <property type="entry name" value="UVRD / RECB / PCRA DNA HELICASE FAMILY MEMBER"/>
    <property type="match status" value="1"/>
</dbReference>
<evidence type="ECO:0000256" key="10">
    <source>
        <dbReference type="PROSITE-ProRule" id="PRU00560"/>
    </source>
</evidence>
<evidence type="ECO:0000256" key="1">
    <source>
        <dbReference type="ARBA" id="ARBA00022741"/>
    </source>
</evidence>
<evidence type="ECO:0000256" key="3">
    <source>
        <dbReference type="ARBA" id="ARBA00022806"/>
    </source>
</evidence>
<dbReference type="InterPro" id="IPR000212">
    <property type="entry name" value="DNA_helicase_UvrD/REP"/>
</dbReference>
<keyword evidence="14" id="KW-1185">Reference proteome</keyword>
<evidence type="ECO:0000313" key="13">
    <source>
        <dbReference type="EMBL" id="MDR7306677.1"/>
    </source>
</evidence>
<evidence type="ECO:0000256" key="6">
    <source>
        <dbReference type="ARBA" id="ARBA00034617"/>
    </source>
</evidence>
<dbReference type="PROSITE" id="PS51217">
    <property type="entry name" value="UVRD_HELICASE_CTER"/>
    <property type="match status" value="1"/>
</dbReference>
<keyword evidence="4 10" id="KW-0067">ATP-binding</keyword>
<sequence>MSTAAAFEHNGALVERQRFYEIACDPRRSVAVEACAGAGKTWMLVSRMVRALLEGAAPQDILAITFTKKAAGEMRQRLQEWLHEFAAADDAALRGALQQRGLRGEPTAAQLQTLRGLHAQLLGSGRPVQIRTFHSWFAALLRSAPLAVLHQMGLPTQYELLENDAQAVAQVWGRFQSRIVQDDIASADYRVAVATFGRHQTHKALEAALNKRTEFALADAQGVVDASVAHFVAQYPDFVGLLAPQDRLAQPAVQQLLWDSARALGASTLVTATKQASALERALTDGDMAGMVDALMTQKGTPRKFSDKLAGIATVQAAQALLAQVVDARAQHEAWLHQQRMARLARGLLEDYAALKRERGWIDMGDLERAALTLMSDVELSGWVQERLDARVRHLLIDEFQDTNPLQWQALSSWLSSYAGAGNAPSVFIVGDPKQSIYRFRRAEPQVFRAAKAFVVQGLGGDLLSCDHTRRNAPAIIGVVNAVMAQAQSEGAFDGFRDHSTESQALGTVLHLPRIERDIGEAEDASAPEAVWRDSLTVPRHEVEDTRKTLECRQAARWLAQQLAQPGSTLLPQHVMVLARKRERLALMQQELAQLHIPAQQPEKNELGDAPEVQDLVALLDVLVSPQHDLSMARALKSPLFSASDDDLVALVLQQRALQAQARAVDDTPPTVSWLETLQTATALPPALQPLGATLARWKQWLDTLPPHDALSAIYDDGDVLARFAAAAPATLRDSVLANVRALLNAVLQVDGGRYTTAYGLVRALRAGGIAAPVRADSRAVRLLTIHGAKGLEAPLVLMLDTDGEPNKSETMGVLVDWPGEDAYPRRFVFLASESRPPACVADTLAAEQQARSREELNALYVALTRTQTTLVLSSMAPHRESPGSWWQRLQAHASEAPWPLGDTAPAAPLALAGVDTGVVALKVLPNLPLAPVDSARTAPVLVAEVVPDSLDSRVGQAMHRLLEWAPWNDQHLLRAGQAFALDAAQTQTAARMAQAILQGEGAWAWDAEVLQWHANEVAITHQGRVLRMDRLVQRRDDNSWWVLDYKSTARPQEQAELRAQLLTYRSVVQLAYPGQTVRAAFLTPQGRLIELTPDIP</sequence>
<evidence type="ECO:0000256" key="9">
    <source>
        <dbReference type="ARBA" id="ARBA00048988"/>
    </source>
</evidence>
<evidence type="ECO:0000259" key="12">
    <source>
        <dbReference type="PROSITE" id="PS51217"/>
    </source>
</evidence>
<feature type="domain" description="UvrD-like helicase C-terminal" evidence="12">
    <location>
        <begin position="516"/>
        <end position="791"/>
    </location>
</feature>
<accession>A0ABU1ZMA3</accession>
<feature type="binding site" evidence="10">
    <location>
        <begin position="34"/>
        <end position="41"/>
    </location>
    <ligand>
        <name>ATP</name>
        <dbReference type="ChEBI" id="CHEBI:30616"/>
    </ligand>
</feature>
<dbReference type="Gene3D" id="3.40.50.300">
    <property type="entry name" value="P-loop containing nucleotide triphosphate hydrolases"/>
    <property type="match status" value="3"/>
</dbReference>
<evidence type="ECO:0000256" key="2">
    <source>
        <dbReference type="ARBA" id="ARBA00022801"/>
    </source>
</evidence>
<dbReference type="Pfam" id="PF00580">
    <property type="entry name" value="UvrD-helicase"/>
    <property type="match status" value="1"/>
</dbReference>
<keyword evidence="1 10" id="KW-0547">Nucleotide-binding</keyword>
<dbReference type="PANTHER" id="PTHR11070:SF2">
    <property type="entry name" value="ATP-DEPENDENT DNA HELICASE SRS2"/>
    <property type="match status" value="1"/>
</dbReference>
<dbReference type="PROSITE" id="PS51198">
    <property type="entry name" value="UVRD_HELICASE_ATP_BIND"/>
    <property type="match status" value="1"/>
</dbReference>
<evidence type="ECO:0000256" key="7">
    <source>
        <dbReference type="ARBA" id="ARBA00034808"/>
    </source>
</evidence>
<dbReference type="InterPro" id="IPR014017">
    <property type="entry name" value="DNA_helicase_UvrD-like_C"/>
</dbReference>
<dbReference type="Pfam" id="PF12705">
    <property type="entry name" value="PDDEXK_1"/>
    <property type="match status" value="1"/>
</dbReference>
<organism evidence="13 14">
    <name type="scientific">Rhodoferax saidenbachensis</name>
    <dbReference type="NCBI Taxonomy" id="1484693"/>
    <lineage>
        <taxon>Bacteria</taxon>
        <taxon>Pseudomonadati</taxon>
        <taxon>Pseudomonadota</taxon>
        <taxon>Betaproteobacteria</taxon>
        <taxon>Burkholderiales</taxon>
        <taxon>Comamonadaceae</taxon>
        <taxon>Rhodoferax</taxon>
    </lineage>
</organism>
<proteinExistence type="predicted"/>
<comment type="caution">
    <text evidence="13">The sequence shown here is derived from an EMBL/GenBank/DDBJ whole genome shotgun (WGS) entry which is preliminary data.</text>
</comment>
<feature type="domain" description="UvrD-like helicase ATP-binding" evidence="11">
    <location>
        <begin position="13"/>
        <end position="473"/>
    </location>
</feature>
<dbReference type="EMBL" id="JAVDXO010000003">
    <property type="protein sequence ID" value="MDR7306677.1"/>
    <property type="molecule type" value="Genomic_DNA"/>
</dbReference>
<reference evidence="13 14" key="1">
    <citation type="submission" date="2023-07" db="EMBL/GenBank/DDBJ databases">
        <title>Sorghum-associated microbial communities from plants grown in Nebraska, USA.</title>
        <authorList>
            <person name="Schachtman D."/>
        </authorList>
    </citation>
    <scope>NUCLEOTIDE SEQUENCE [LARGE SCALE GENOMIC DNA]</scope>
    <source>
        <strain evidence="13 14">BE308</strain>
    </source>
</reference>
<dbReference type="RefSeq" id="WP_310342060.1">
    <property type="nucleotide sequence ID" value="NZ_JAVDXO010000003.1"/>
</dbReference>
<gene>
    <name evidence="13" type="ORF">J2X15_001960</name>
</gene>
<comment type="catalytic activity">
    <reaction evidence="9">
        <text>ATP + H2O = ADP + phosphate + H(+)</text>
        <dbReference type="Rhea" id="RHEA:13065"/>
        <dbReference type="ChEBI" id="CHEBI:15377"/>
        <dbReference type="ChEBI" id="CHEBI:15378"/>
        <dbReference type="ChEBI" id="CHEBI:30616"/>
        <dbReference type="ChEBI" id="CHEBI:43474"/>
        <dbReference type="ChEBI" id="CHEBI:456216"/>
        <dbReference type="EC" id="5.6.2.4"/>
    </reaction>
</comment>
<dbReference type="GO" id="GO:0016787">
    <property type="term" value="F:hydrolase activity"/>
    <property type="evidence" value="ECO:0007669"/>
    <property type="project" value="UniProtKB-KW"/>
</dbReference>
<evidence type="ECO:0000256" key="5">
    <source>
        <dbReference type="ARBA" id="ARBA00023235"/>
    </source>
</evidence>
<name>A0ABU1ZMA3_9BURK</name>
<dbReference type="InterPro" id="IPR038726">
    <property type="entry name" value="PDDEXK_AddAB-type"/>
</dbReference>
<dbReference type="Gene3D" id="1.10.486.10">
    <property type="entry name" value="PCRA, domain 4"/>
    <property type="match status" value="1"/>
</dbReference>
<evidence type="ECO:0000259" key="11">
    <source>
        <dbReference type="PROSITE" id="PS51198"/>
    </source>
</evidence>
<dbReference type="SUPFAM" id="SSF52540">
    <property type="entry name" value="P-loop containing nucleoside triphosphate hydrolases"/>
    <property type="match status" value="1"/>
</dbReference>
<dbReference type="InterPro" id="IPR027417">
    <property type="entry name" value="P-loop_NTPase"/>
</dbReference>
<dbReference type="InterPro" id="IPR014016">
    <property type="entry name" value="UvrD-like_ATP-bd"/>
</dbReference>
<dbReference type="Proteomes" id="UP001268089">
    <property type="component" value="Unassembled WGS sequence"/>
</dbReference>
<comment type="catalytic activity">
    <reaction evidence="6">
        <text>Couples ATP hydrolysis with the unwinding of duplex DNA by translocating in the 3'-5' direction.</text>
        <dbReference type="EC" id="5.6.2.4"/>
    </reaction>
</comment>
<dbReference type="GO" id="GO:0003678">
    <property type="term" value="F:DNA helicase activity"/>
    <property type="evidence" value="ECO:0007669"/>
    <property type="project" value="UniProtKB-EC"/>
</dbReference>
<evidence type="ECO:0000256" key="8">
    <source>
        <dbReference type="ARBA" id="ARBA00034923"/>
    </source>
</evidence>
<dbReference type="Pfam" id="PF13361">
    <property type="entry name" value="UvrD_C"/>
    <property type="match status" value="1"/>
</dbReference>